<dbReference type="EMBL" id="CM032186">
    <property type="protein sequence ID" value="KAG7090649.1"/>
    <property type="molecule type" value="Genomic_DNA"/>
</dbReference>
<dbReference type="Proteomes" id="UP001049176">
    <property type="component" value="Chromosome 6"/>
</dbReference>
<accession>A0A9P7USY5</accession>
<sequence>MVPFFLKAAPRQLPATTDNRERYPCRACRLHYETPEHVIIRCVADNHISDSRNKFFGNLPTSLQSTLPMTETDQLQAFHLLKDCIYPWHMVPITARFFHDLVNRWRAFSFKRCGSKKMRWRVEMIVSKRIAETCPTLVQ</sequence>
<keyword evidence="2" id="KW-1185">Reference proteome</keyword>
<evidence type="ECO:0000313" key="2">
    <source>
        <dbReference type="Proteomes" id="UP001049176"/>
    </source>
</evidence>
<comment type="caution">
    <text evidence="1">The sequence shown here is derived from an EMBL/GenBank/DDBJ whole genome shotgun (WGS) entry which is preliminary data.</text>
</comment>
<gene>
    <name evidence="1" type="ORF">E1B28_009750</name>
</gene>
<name>A0A9P7USY5_9AGAR</name>
<proteinExistence type="predicted"/>
<dbReference type="RefSeq" id="XP_043007119.1">
    <property type="nucleotide sequence ID" value="XM_043154662.1"/>
</dbReference>
<reference evidence="1" key="1">
    <citation type="journal article" date="2021" name="Genome Biol. Evol.">
        <title>The assembled and annotated genome of the fairy-ring fungus Marasmius oreades.</title>
        <authorList>
            <person name="Hiltunen M."/>
            <person name="Ament-Velasquez S.L."/>
            <person name="Johannesson H."/>
        </authorList>
    </citation>
    <scope>NUCLEOTIDE SEQUENCE</scope>
    <source>
        <strain evidence="1">03SP1</strain>
    </source>
</reference>
<protein>
    <submittedName>
        <fullName evidence="1">Uncharacterized protein</fullName>
    </submittedName>
</protein>
<dbReference type="GeneID" id="66078826"/>
<dbReference type="AlphaFoldDB" id="A0A9P7USY5"/>
<evidence type="ECO:0000313" key="1">
    <source>
        <dbReference type="EMBL" id="KAG7090649.1"/>
    </source>
</evidence>
<dbReference type="OrthoDB" id="3067164at2759"/>
<organism evidence="1 2">
    <name type="scientific">Marasmius oreades</name>
    <name type="common">fairy-ring Marasmius</name>
    <dbReference type="NCBI Taxonomy" id="181124"/>
    <lineage>
        <taxon>Eukaryota</taxon>
        <taxon>Fungi</taxon>
        <taxon>Dikarya</taxon>
        <taxon>Basidiomycota</taxon>
        <taxon>Agaricomycotina</taxon>
        <taxon>Agaricomycetes</taxon>
        <taxon>Agaricomycetidae</taxon>
        <taxon>Agaricales</taxon>
        <taxon>Marasmiineae</taxon>
        <taxon>Marasmiaceae</taxon>
        <taxon>Marasmius</taxon>
    </lineage>
</organism>
<dbReference type="KEGG" id="more:E1B28_009750"/>